<comment type="cofactor">
    <cofactor evidence="1 10">
        <name>heme</name>
        <dbReference type="ChEBI" id="CHEBI:30413"/>
    </cofactor>
</comment>
<comment type="subcellular location">
    <subcellularLocation>
        <location evidence="2">Membrane</location>
    </subcellularLocation>
</comment>
<dbReference type="SUPFAM" id="SSF48264">
    <property type="entry name" value="Cytochrome P450"/>
    <property type="match status" value="1"/>
</dbReference>
<name>A0A6P6SWU6_COFAR</name>
<protein>
    <submittedName>
        <fullName evidence="14">3,9-dihydroxypterocarpan 6A-monooxygenase-like</fullName>
    </submittedName>
</protein>
<dbReference type="CDD" id="cd20655">
    <property type="entry name" value="CYP93"/>
    <property type="match status" value="1"/>
</dbReference>
<reference evidence="14" key="2">
    <citation type="submission" date="2025-08" db="UniProtKB">
        <authorList>
            <consortium name="RefSeq"/>
        </authorList>
    </citation>
    <scope>IDENTIFICATION</scope>
    <source>
        <tissue evidence="14">Leaves</tissue>
    </source>
</reference>
<evidence type="ECO:0000256" key="4">
    <source>
        <dbReference type="ARBA" id="ARBA00022617"/>
    </source>
</evidence>
<feature type="transmembrane region" description="Helical" evidence="12">
    <location>
        <begin position="6"/>
        <end position="25"/>
    </location>
</feature>
<keyword evidence="9 12" id="KW-0472">Membrane</keyword>
<organism evidence="13 14">
    <name type="scientific">Coffea arabica</name>
    <name type="common">Arabian coffee</name>
    <dbReference type="NCBI Taxonomy" id="13443"/>
    <lineage>
        <taxon>Eukaryota</taxon>
        <taxon>Viridiplantae</taxon>
        <taxon>Streptophyta</taxon>
        <taxon>Embryophyta</taxon>
        <taxon>Tracheophyta</taxon>
        <taxon>Spermatophyta</taxon>
        <taxon>Magnoliopsida</taxon>
        <taxon>eudicotyledons</taxon>
        <taxon>Gunneridae</taxon>
        <taxon>Pentapetalae</taxon>
        <taxon>asterids</taxon>
        <taxon>lamiids</taxon>
        <taxon>Gentianales</taxon>
        <taxon>Rubiaceae</taxon>
        <taxon>Ixoroideae</taxon>
        <taxon>Gardenieae complex</taxon>
        <taxon>Bertiereae - Coffeeae clade</taxon>
        <taxon>Coffeeae</taxon>
        <taxon>Coffea</taxon>
    </lineage>
</organism>
<gene>
    <name evidence="14" type="primary">LOC113695407</name>
</gene>
<dbReference type="Gene3D" id="1.10.630.10">
    <property type="entry name" value="Cytochrome P450"/>
    <property type="match status" value="1"/>
</dbReference>
<comment type="similarity">
    <text evidence="3 11">Belongs to the cytochrome P450 family.</text>
</comment>
<dbReference type="GO" id="GO:0016705">
    <property type="term" value="F:oxidoreductase activity, acting on paired donors, with incorporation or reduction of molecular oxygen"/>
    <property type="evidence" value="ECO:0007669"/>
    <property type="project" value="InterPro"/>
</dbReference>
<feature type="binding site" description="axial binding residue" evidence="10">
    <location>
        <position position="453"/>
    </location>
    <ligand>
        <name>heme</name>
        <dbReference type="ChEBI" id="CHEBI:30413"/>
    </ligand>
    <ligandPart>
        <name>Fe</name>
        <dbReference type="ChEBI" id="CHEBI:18248"/>
    </ligandPart>
</feature>
<dbReference type="GO" id="GO:0020037">
    <property type="term" value="F:heme binding"/>
    <property type="evidence" value="ECO:0007669"/>
    <property type="project" value="InterPro"/>
</dbReference>
<dbReference type="InterPro" id="IPR001128">
    <property type="entry name" value="Cyt_P450"/>
</dbReference>
<dbReference type="GO" id="GO:0005506">
    <property type="term" value="F:iron ion binding"/>
    <property type="evidence" value="ECO:0007669"/>
    <property type="project" value="InterPro"/>
</dbReference>
<reference evidence="13" key="1">
    <citation type="journal article" date="2025" name="Foods">
        <title>Unveiling the Microbial Signatures of Arabica Coffee Cherries: Insights into Ripeness Specific Diversity, Functional Traits, and Implications for Quality and Safety.</title>
        <authorList>
            <consortium name="RefSeq"/>
            <person name="Tenea G.N."/>
            <person name="Cifuentes V."/>
            <person name="Reyes P."/>
            <person name="Cevallos-Vallejos M."/>
        </authorList>
    </citation>
    <scope>NUCLEOTIDE SEQUENCE [LARGE SCALE GENOMIC DNA]</scope>
</reference>
<keyword evidence="6 11" id="KW-0560">Oxidoreductase</keyword>
<evidence type="ECO:0000256" key="1">
    <source>
        <dbReference type="ARBA" id="ARBA00001971"/>
    </source>
</evidence>
<dbReference type="PRINTS" id="PR00463">
    <property type="entry name" value="EP450I"/>
</dbReference>
<evidence type="ECO:0000313" key="14">
    <source>
        <dbReference type="RefSeq" id="XP_027070295.1"/>
    </source>
</evidence>
<evidence type="ECO:0000256" key="2">
    <source>
        <dbReference type="ARBA" id="ARBA00004370"/>
    </source>
</evidence>
<evidence type="ECO:0000313" key="13">
    <source>
        <dbReference type="Proteomes" id="UP001652660"/>
    </source>
</evidence>
<evidence type="ECO:0000256" key="5">
    <source>
        <dbReference type="ARBA" id="ARBA00022723"/>
    </source>
</evidence>
<keyword evidence="7 10" id="KW-0408">Iron</keyword>
<dbReference type="GeneID" id="113695407"/>
<evidence type="ECO:0000256" key="9">
    <source>
        <dbReference type="ARBA" id="ARBA00023136"/>
    </source>
</evidence>
<dbReference type="OrthoDB" id="1103324at2759"/>
<keyword evidence="12" id="KW-1133">Transmembrane helix</keyword>
<dbReference type="FunFam" id="1.10.630.10:FF:000019">
    <property type="entry name" value="Cytochrome P450 family protein"/>
    <property type="match status" value="1"/>
</dbReference>
<dbReference type="InterPro" id="IPR017972">
    <property type="entry name" value="Cyt_P450_CS"/>
</dbReference>
<keyword evidence="4 10" id="KW-0349">Heme</keyword>
<proteinExistence type="inferred from homology"/>
<dbReference type="GO" id="GO:0016020">
    <property type="term" value="C:membrane"/>
    <property type="evidence" value="ECO:0007669"/>
    <property type="project" value="UniProtKB-SubCell"/>
</dbReference>
<keyword evidence="13" id="KW-1185">Reference proteome</keyword>
<evidence type="ECO:0000256" key="6">
    <source>
        <dbReference type="ARBA" id="ARBA00023002"/>
    </source>
</evidence>
<keyword evidence="12" id="KW-0812">Transmembrane</keyword>
<dbReference type="InterPro" id="IPR036396">
    <property type="entry name" value="Cyt_P450_sf"/>
</dbReference>
<dbReference type="PROSITE" id="PS00086">
    <property type="entry name" value="CYTOCHROME_P450"/>
    <property type="match status" value="1"/>
</dbReference>
<dbReference type="PANTHER" id="PTHR47943:SF8">
    <property type="entry name" value="CYTOCHROME P450"/>
    <property type="match status" value="1"/>
</dbReference>
<dbReference type="GO" id="GO:0004497">
    <property type="term" value="F:monooxygenase activity"/>
    <property type="evidence" value="ECO:0007669"/>
    <property type="project" value="UniProtKB-KW"/>
</dbReference>
<dbReference type="InterPro" id="IPR002401">
    <property type="entry name" value="Cyt_P450_E_grp-I"/>
</dbReference>
<dbReference type="Pfam" id="PF00067">
    <property type="entry name" value="p450"/>
    <property type="match status" value="1"/>
</dbReference>
<dbReference type="Proteomes" id="UP001652660">
    <property type="component" value="Chromosome 6e"/>
</dbReference>
<dbReference type="PRINTS" id="PR00385">
    <property type="entry name" value="P450"/>
</dbReference>
<dbReference type="PANTHER" id="PTHR47943">
    <property type="entry name" value="CYTOCHROME P450 93A3-LIKE"/>
    <property type="match status" value="1"/>
</dbReference>
<keyword evidence="8 11" id="KW-0503">Monooxygenase</keyword>
<sequence length="515" mass="58161">MADIQGYIFLFLIWLISTVLLHVLFGNRKLSRLPPSPLALPIIGHLHLLAPIPHQALHKLSNRYGPLLHLFLGSVPCVVASSPEMAKEFLKTRENSFSNRPNSAVVDYIAYGSQGFSFAPYGPYWKFMKKLCMTELLGGRTLDLLLPVRRDEITRFMELLSRKSNAGEAVDVGAELIRLANNVVSRMAMSRRCSENENEAADIKTIIHEIAELIGKFNVSDFIWFCKNLDLQGFKKRIRDAAERFDVMIEKIIKEHQETRTKRRQNNDAGQQMKDLLDILLDISEDESSDIRLTRANIKAFILDIFAAGTDTSAITLEWALSELINHPHIMQKAVQEIDSNIGKTRLIDESDISKLPYLQAIVKETLRLHPTVPMLVRESSEDCEVAGYHIPAKTRLLVNVWAIGRDPNYWENPLEFRPERFVYEEGNVSKSRSDVRGQHFHLLPFGSGRRGCPGTSLALQVVQTSLAAMLQCFEWNVNGEGNGKVDMEEGPGITLPKARPLVCVPKARFNPLPI</sequence>
<evidence type="ECO:0000256" key="12">
    <source>
        <dbReference type="SAM" id="Phobius"/>
    </source>
</evidence>
<keyword evidence="5 10" id="KW-0479">Metal-binding</keyword>
<dbReference type="AlphaFoldDB" id="A0A6P6SWU6"/>
<evidence type="ECO:0000256" key="10">
    <source>
        <dbReference type="PIRSR" id="PIRSR602401-1"/>
    </source>
</evidence>
<evidence type="ECO:0000256" key="7">
    <source>
        <dbReference type="ARBA" id="ARBA00023004"/>
    </source>
</evidence>
<accession>A0A6P6SWU6</accession>
<evidence type="ECO:0000256" key="8">
    <source>
        <dbReference type="ARBA" id="ARBA00023033"/>
    </source>
</evidence>
<dbReference type="RefSeq" id="XP_027070295.1">
    <property type="nucleotide sequence ID" value="XM_027214494.2"/>
</dbReference>
<evidence type="ECO:0000256" key="3">
    <source>
        <dbReference type="ARBA" id="ARBA00010617"/>
    </source>
</evidence>
<evidence type="ECO:0000256" key="11">
    <source>
        <dbReference type="RuleBase" id="RU000461"/>
    </source>
</evidence>